<evidence type="ECO:0000256" key="1">
    <source>
        <dbReference type="SAM" id="Phobius"/>
    </source>
</evidence>
<dbReference type="EMBL" id="MK863032">
    <property type="protein sequence ID" value="QEM41113.1"/>
    <property type="molecule type" value="Genomic_DNA"/>
</dbReference>
<accession>A0A5C1K5L1</accession>
<dbReference type="Proteomes" id="UP000322075">
    <property type="component" value="Segment"/>
</dbReference>
<feature type="transmembrane region" description="Helical" evidence="1">
    <location>
        <begin position="26"/>
        <end position="45"/>
    </location>
</feature>
<protein>
    <submittedName>
        <fullName evidence="2">DNA processing protein</fullName>
    </submittedName>
</protein>
<evidence type="ECO:0000313" key="3">
    <source>
        <dbReference type="Proteomes" id="UP000322075"/>
    </source>
</evidence>
<evidence type="ECO:0000313" key="2">
    <source>
        <dbReference type="EMBL" id="QEM41113.1"/>
    </source>
</evidence>
<gene>
    <name evidence="2" type="ORF">Zuri_16</name>
</gene>
<keyword evidence="1" id="KW-0472">Membrane</keyword>
<keyword evidence="1" id="KW-1133">Transmembrane helix</keyword>
<reference evidence="2" key="1">
    <citation type="submission" date="2019-04" db="EMBL/GenBank/DDBJ databases">
        <authorList>
            <person name="Assadpour T."/>
            <person name="Ahmed J."/>
            <person name="Anderson S."/>
            <person name="Espinosa K."/>
            <person name="Gadsden T."/>
            <person name="Graham A."/>
            <person name="Hajjar W."/>
            <person name="Howard T."/>
            <person name="Lacafta O."/>
            <person name="Matney K."/>
            <person name="Matsen K."/>
            <person name="Osu J."/>
            <person name="Rupe E."/>
            <person name="Sang H."/>
            <person name="Wadi S."/>
            <person name="McNeal J."/>
            <person name="Temple L."/>
        </authorList>
    </citation>
    <scope>NUCLEOTIDE SEQUENCE [LARGE SCALE GENOMIC DNA]</scope>
</reference>
<organism evidence="2 3">
    <name type="scientific">Pseudomonas phage Zuri</name>
    <dbReference type="NCBI Taxonomy" id="2604899"/>
    <lineage>
        <taxon>Viruses</taxon>
        <taxon>Duplodnaviria</taxon>
        <taxon>Heunggongvirae</taxon>
        <taxon>Uroviricota</taxon>
        <taxon>Caudoviricetes</taxon>
        <taxon>Schitoviridae</taxon>
        <taxon>Zurivirus</taxon>
        <taxon>Zurivirus zuri</taxon>
    </lineage>
</organism>
<proteinExistence type="predicted"/>
<sequence length="66" mass="7779">MLTFLILIGIGMLYLYWDMLDHLDKAFILSISSILIGFYAVIWVFHQRTKRHGNHLPHHQAGHQHL</sequence>
<name>A0A5C1K5L1_9CAUD</name>
<keyword evidence="1" id="KW-0812">Transmembrane</keyword>
<keyword evidence="3" id="KW-1185">Reference proteome</keyword>